<evidence type="ECO:0000313" key="3">
    <source>
        <dbReference type="Proteomes" id="UP000064893"/>
    </source>
</evidence>
<keyword evidence="1" id="KW-0472">Membrane</keyword>
<keyword evidence="2" id="KW-0449">Lipoprotein</keyword>
<sequence>MFYVELFNFHLPELFPFWTKRHIILFRPIFNMADMAITSGIVYLLLFR</sequence>
<dbReference type="STRING" id="1307839.L21SP5_01722"/>
<dbReference type="AlphaFoldDB" id="A0A0S2HZ95"/>
<name>A0A0S2HZ95_9BACT</name>
<reference evidence="2 3" key="1">
    <citation type="submission" date="2015-11" db="EMBL/GenBank/DDBJ databases">
        <title>Description and complete genome sequence of a novel strain predominating in hypersaline microbial mats and representing a new family of the Bacteriodetes phylum.</title>
        <authorList>
            <person name="Spring S."/>
            <person name="Bunk B."/>
            <person name="Sproer C."/>
            <person name="Klenk H.-P."/>
        </authorList>
    </citation>
    <scope>NUCLEOTIDE SEQUENCE [LARGE SCALE GENOMIC DNA]</scope>
    <source>
        <strain evidence="2 3">L21-Spi-D4</strain>
    </source>
</reference>
<proteinExistence type="predicted"/>
<keyword evidence="1" id="KW-0812">Transmembrane</keyword>
<organism evidence="2 3">
    <name type="scientific">Salinivirga cyanobacteriivorans</name>
    <dbReference type="NCBI Taxonomy" id="1307839"/>
    <lineage>
        <taxon>Bacteria</taxon>
        <taxon>Pseudomonadati</taxon>
        <taxon>Bacteroidota</taxon>
        <taxon>Bacteroidia</taxon>
        <taxon>Bacteroidales</taxon>
        <taxon>Salinivirgaceae</taxon>
        <taxon>Salinivirga</taxon>
    </lineage>
</organism>
<dbReference type="Proteomes" id="UP000064893">
    <property type="component" value="Chromosome"/>
</dbReference>
<evidence type="ECO:0000313" key="2">
    <source>
        <dbReference type="EMBL" id="ALO15364.1"/>
    </source>
</evidence>
<dbReference type="KEGG" id="blq:L21SP5_01722"/>
<keyword evidence="3" id="KW-1185">Reference proteome</keyword>
<accession>A0A0S2HZ95</accession>
<protein>
    <submittedName>
        <fullName evidence="2">Lipoprotein signal peptidase</fullName>
    </submittedName>
</protein>
<feature type="transmembrane region" description="Helical" evidence="1">
    <location>
        <begin position="24"/>
        <end position="46"/>
    </location>
</feature>
<dbReference type="EMBL" id="CP013118">
    <property type="protein sequence ID" value="ALO15364.1"/>
    <property type="molecule type" value="Genomic_DNA"/>
</dbReference>
<gene>
    <name evidence="2" type="ORF">L21SP5_01722</name>
</gene>
<keyword evidence="1" id="KW-1133">Transmembrane helix</keyword>
<evidence type="ECO:0000256" key="1">
    <source>
        <dbReference type="SAM" id="Phobius"/>
    </source>
</evidence>